<name>N0DPA8_9HEMI</name>
<dbReference type="InterPro" id="IPR001254">
    <property type="entry name" value="Trypsin_dom"/>
</dbReference>
<keyword evidence="7" id="KW-0865">Zymogen</keyword>
<evidence type="ECO:0000256" key="6">
    <source>
        <dbReference type="ARBA" id="ARBA00022825"/>
    </source>
</evidence>
<organism evidence="11">
    <name type="scientific">Cryptotympana facialis</name>
    <dbReference type="NCBI Taxonomy" id="911377"/>
    <lineage>
        <taxon>Eukaryota</taxon>
        <taxon>Metazoa</taxon>
        <taxon>Ecdysozoa</taxon>
        <taxon>Arthropoda</taxon>
        <taxon>Hexapoda</taxon>
        <taxon>Insecta</taxon>
        <taxon>Pterygota</taxon>
        <taxon>Neoptera</taxon>
        <taxon>Paraneoptera</taxon>
        <taxon>Hemiptera</taxon>
        <taxon>Auchenorrhyncha</taxon>
        <taxon>Cicadoidea</taxon>
        <taxon>Cicadidae</taxon>
        <taxon>Cicadinae</taxon>
        <taxon>Cryptotympanini</taxon>
        <taxon>Cryptotympana</taxon>
    </lineage>
</organism>
<dbReference type="SMART" id="SM00020">
    <property type="entry name" value="Tryp_SPc"/>
    <property type="match status" value="1"/>
</dbReference>
<dbReference type="PANTHER" id="PTHR24252:SF7">
    <property type="entry name" value="HYALIN"/>
    <property type="match status" value="1"/>
</dbReference>
<evidence type="ECO:0000256" key="1">
    <source>
        <dbReference type="ARBA" id="ARBA00004613"/>
    </source>
</evidence>
<proteinExistence type="evidence at transcript level"/>
<evidence type="ECO:0000256" key="4">
    <source>
        <dbReference type="ARBA" id="ARBA00022729"/>
    </source>
</evidence>
<dbReference type="PROSITE" id="PS50240">
    <property type="entry name" value="TRYPSIN_DOM"/>
    <property type="match status" value="1"/>
</dbReference>
<dbReference type="InterPro" id="IPR018114">
    <property type="entry name" value="TRYPSIN_HIS"/>
</dbReference>
<keyword evidence="4 9" id="KW-0732">Signal</keyword>
<keyword evidence="6" id="KW-0720">Serine protease</keyword>
<dbReference type="PROSITE" id="PS00134">
    <property type="entry name" value="TRYPSIN_HIS"/>
    <property type="match status" value="1"/>
</dbReference>
<dbReference type="PRINTS" id="PR00722">
    <property type="entry name" value="CHYMOTRYPSIN"/>
</dbReference>
<reference evidence="12" key="2">
    <citation type="submission" date="2014-04" db="EMBL/GenBank/DDBJ databases">
        <title>Identification of serine protease like protein from Cryptotympana facialis.</title>
        <authorList>
            <person name="Nagaoka S."/>
            <person name="Kimura C."/>
            <person name="Sakakura M."/>
            <person name="Yamamoto-Kihara M."/>
            <person name="Kadono-Okuda K."/>
        </authorList>
    </citation>
    <scope>NUCLEOTIDE SEQUENCE</scope>
    <source>
        <tissue evidence="12">Reproductive organ</tissue>
    </source>
</reference>
<protein>
    <submittedName>
        <fullName evidence="11">Serine protease like protein</fullName>
    </submittedName>
</protein>
<dbReference type="Pfam" id="PF00089">
    <property type="entry name" value="Trypsin"/>
    <property type="match status" value="1"/>
</dbReference>
<dbReference type="InterPro" id="IPR009003">
    <property type="entry name" value="Peptidase_S1_PA"/>
</dbReference>
<evidence type="ECO:0000256" key="9">
    <source>
        <dbReference type="SAM" id="SignalP"/>
    </source>
</evidence>
<evidence type="ECO:0000256" key="8">
    <source>
        <dbReference type="ARBA" id="ARBA00023157"/>
    </source>
</evidence>
<evidence type="ECO:0000256" key="5">
    <source>
        <dbReference type="ARBA" id="ARBA00022801"/>
    </source>
</evidence>
<evidence type="ECO:0000313" key="12">
    <source>
        <dbReference type="EMBL" id="BAP76071.1"/>
    </source>
</evidence>
<dbReference type="Gene3D" id="2.40.10.10">
    <property type="entry name" value="Trypsin-like serine proteases"/>
    <property type="match status" value="1"/>
</dbReference>
<reference evidence="11" key="1">
    <citation type="submission" date="2012-10" db="EMBL/GenBank/DDBJ databases">
        <title>Identification of serine protease like protease from Cryptotympana facialis.</title>
        <authorList>
            <person name="Nagaoka S."/>
            <person name="Nagaoka S."/>
            <person name="Nagaoka H."/>
            <person name="Kimura C."/>
            <person name="Sakakura M."/>
        </authorList>
    </citation>
    <scope>NUCLEOTIDE SEQUENCE</scope>
</reference>
<dbReference type="AlphaFoldDB" id="N0DPA8"/>
<dbReference type="GO" id="GO:0005576">
    <property type="term" value="C:extracellular region"/>
    <property type="evidence" value="ECO:0007669"/>
    <property type="project" value="UniProtKB-SubCell"/>
</dbReference>
<dbReference type="CDD" id="cd00190">
    <property type="entry name" value="Tryp_SPc"/>
    <property type="match status" value="1"/>
</dbReference>
<feature type="signal peptide" evidence="9">
    <location>
        <begin position="1"/>
        <end position="20"/>
    </location>
</feature>
<accession>N0DPA8</accession>
<keyword evidence="8" id="KW-1015">Disulfide bond</keyword>
<dbReference type="InterPro" id="IPR001314">
    <property type="entry name" value="Peptidase_S1A"/>
</dbReference>
<dbReference type="EMBL" id="AB924382">
    <property type="protein sequence ID" value="BAP76071.1"/>
    <property type="molecule type" value="mRNA"/>
</dbReference>
<dbReference type="GO" id="GO:0004252">
    <property type="term" value="F:serine-type endopeptidase activity"/>
    <property type="evidence" value="ECO:0007669"/>
    <property type="project" value="InterPro"/>
</dbReference>
<keyword evidence="5" id="KW-0378">Hydrolase</keyword>
<dbReference type="EMBL" id="AB753013">
    <property type="protein sequence ID" value="BAN15733.1"/>
    <property type="molecule type" value="mRNA"/>
</dbReference>
<dbReference type="PANTHER" id="PTHR24252">
    <property type="entry name" value="ACROSIN-RELATED"/>
    <property type="match status" value="1"/>
</dbReference>
<keyword evidence="2" id="KW-0964">Secreted</keyword>
<sequence length="294" mass="33420">MANVQPIFAVLSVLLVISKSQTVMYSRDCVCGTKNYNTSRIYNGEETRPNEYPWLALVVSLKGEKFYDCGGSIISNKYVLSAAHCFDETTRRVDVYLGVHDVTEAENGHVKKYTVQHVIIHPRYDDVDSLADIALLKLSEKIRFSRTIRPICLPENERELRGNSLLFAGWGETEHGETSDYLKHTRLFELSRKHCSQVLDLFGHPSDDLPNVICAYHETANACQGDSGGPTMDYLKGYDRVLAQTGLLSYGDECPEPRRHHIVTVNIFTKVTSFLNWIYSNTEDSVYCLRPNRR</sequence>
<comment type="subcellular location">
    <subcellularLocation>
        <location evidence="1">Secreted</location>
    </subcellularLocation>
</comment>
<dbReference type="InterPro" id="IPR043504">
    <property type="entry name" value="Peptidase_S1_PA_chymotrypsin"/>
</dbReference>
<evidence type="ECO:0000259" key="10">
    <source>
        <dbReference type="PROSITE" id="PS50240"/>
    </source>
</evidence>
<feature type="domain" description="Peptidase S1" evidence="10">
    <location>
        <begin position="41"/>
        <end position="283"/>
    </location>
</feature>
<evidence type="ECO:0000256" key="2">
    <source>
        <dbReference type="ARBA" id="ARBA00022525"/>
    </source>
</evidence>
<dbReference type="FunFam" id="2.40.10.10:FF:000146">
    <property type="entry name" value="Serine protease 53"/>
    <property type="match status" value="1"/>
</dbReference>
<dbReference type="SUPFAM" id="SSF50494">
    <property type="entry name" value="Trypsin-like serine proteases"/>
    <property type="match status" value="1"/>
</dbReference>
<feature type="chain" id="PRO_5007694681" evidence="9">
    <location>
        <begin position="21"/>
        <end position="294"/>
    </location>
</feature>
<evidence type="ECO:0000256" key="3">
    <source>
        <dbReference type="ARBA" id="ARBA00022670"/>
    </source>
</evidence>
<evidence type="ECO:0000256" key="7">
    <source>
        <dbReference type="ARBA" id="ARBA00023145"/>
    </source>
</evidence>
<keyword evidence="3 11" id="KW-0645">Protease</keyword>
<evidence type="ECO:0000313" key="11">
    <source>
        <dbReference type="EMBL" id="BAN15733.1"/>
    </source>
</evidence>
<dbReference type="GO" id="GO:0006508">
    <property type="term" value="P:proteolysis"/>
    <property type="evidence" value="ECO:0007669"/>
    <property type="project" value="UniProtKB-KW"/>
</dbReference>